<protein>
    <submittedName>
        <fullName evidence="2">Uncharacterized protein</fullName>
    </submittedName>
</protein>
<sequence length="77" mass="8620">MSLLVLSFIIPLVGVFLPIFMENDFGWTLTILFSVLGVLFSATSVKERKDKWAIIALLLNVVAVVYAAYVTTQFFMS</sequence>
<organism evidence="2 3">
    <name type="scientific">Nosocomiicoccus massiliensis</name>
    <dbReference type="NCBI Taxonomy" id="1232430"/>
    <lineage>
        <taxon>Bacteria</taxon>
        <taxon>Bacillati</taxon>
        <taxon>Bacillota</taxon>
        <taxon>Bacilli</taxon>
        <taxon>Bacillales</taxon>
        <taxon>Staphylococcaceae</taxon>
        <taxon>Nosocomiicoccus</taxon>
    </lineage>
</organism>
<dbReference type="KEGG" id="nmy:CJ229_003855"/>
<evidence type="ECO:0000313" key="3">
    <source>
        <dbReference type="Proteomes" id="UP000243626"/>
    </source>
</evidence>
<reference evidence="3" key="1">
    <citation type="submission" date="2017-09" db="EMBL/GenBank/DDBJ databases">
        <title>Bacterial strain isolated from the female urinary microbiota.</title>
        <authorList>
            <person name="Thomas-White K."/>
            <person name="Kumar N."/>
            <person name="Forster S."/>
            <person name="Putonti C."/>
            <person name="Lawley T."/>
            <person name="Wolfe A.J."/>
        </authorList>
    </citation>
    <scope>NUCLEOTIDE SEQUENCE [LARGE SCALE GENOMIC DNA]</scope>
    <source>
        <strain evidence="3">UMB0959</strain>
    </source>
</reference>
<dbReference type="Proteomes" id="UP000243626">
    <property type="component" value="Chromosome"/>
</dbReference>
<name>A0AAF0YN55_9STAP</name>
<dbReference type="AlphaFoldDB" id="A0AAF0YN55"/>
<dbReference type="RefSeq" id="WP_068128722.1">
    <property type="nucleotide sequence ID" value="NZ_CP136964.1"/>
</dbReference>
<keyword evidence="1" id="KW-1133">Transmembrane helix</keyword>
<evidence type="ECO:0000313" key="2">
    <source>
        <dbReference type="EMBL" id="WOS96854.1"/>
    </source>
</evidence>
<keyword evidence="1" id="KW-0472">Membrane</keyword>
<gene>
    <name evidence="2" type="ORF">CJ229_003855</name>
</gene>
<evidence type="ECO:0000256" key="1">
    <source>
        <dbReference type="SAM" id="Phobius"/>
    </source>
</evidence>
<dbReference type="EMBL" id="CP136964">
    <property type="protein sequence ID" value="WOS96854.1"/>
    <property type="molecule type" value="Genomic_DNA"/>
</dbReference>
<feature type="transmembrane region" description="Helical" evidence="1">
    <location>
        <begin position="52"/>
        <end position="76"/>
    </location>
</feature>
<keyword evidence="1" id="KW-0812">Transmembrane</keyword>
<feature type="transmembrane region" description="Helical" evidence="1">
    <location>
        <begin position="25"/>
        <end position="45"/>
    </location>
</feature>
<accession>A0AAF0YN55</accession>
<keyword evidence="3" id="KW-1185">Reference proteome</keyword>
<proteinExistence type="predicted"/>